<name>A0ABW6A7P6_9BACT</name>
<sequence length="308" mass="33969">MMKKFGAGLLFSIFSLAGCAQNPTLKKAANDNTLLWKVSGKGLKQPSYIFGTIHMICADDAQLSANMQTVIKSVDEVYLEVDMDDMLQMFSLMGKMKMNDGATLRSLLSEADYELVKDYFNEKGSMLPFSMLETFKPLLATSLVAQSSGECESMSAMETVIMGAAKDNKKEIKGLESMAYQAGILDSIPYKAQADLLVQSIKSETAMEKGTESASDMTRLFDAYKSQDLEVLENLMIKSEAGLSEYMDLLLFKRNHNWIEKMKEILPAKSVLIAVGAGHLPGDEGVLNLLKKEGYTVEPIDNSLVKEI</sequence>
<reference evidence="15" key="1">
    <citation type="journal article" date="2019" name="Int. J. Syst. Evol. Microbiol.">
        <title>The Global Catalogue of Microorganisms (GCM) 10K type strain sequencing project: providing services to taxonomists for standard genome sequencing and annotation.</title>
        <authorList>
            <consortium name="The Broad Institute Genomics Platform"/>
            <consortium name="The Broad Institute Genome Sequencing Center for Infectious Disease"/>
            <person name="Wu L."/>
            <person name="Ma J."/>
        </authorList>
    </citation>
    <scope>NUCLEOTIDE SEQUENCE [LARGE SCALE GENOMIC DNA]</scope>
    <source>
        <strain evidence="15">KCTC 23299</strain>
    </source>
</reference>
<comment type="caution">
    <text evidence="14">The sequence shown here is derived from an EMBL/GenBank/DDBJ whole genome shotgun (WGS) entry which is preliminary data.</text>
</comment>
<keyword evidence="9" id="KW-1133">Transmembrane helix</keyword>
<comment type="subcellular location">
    <subcellularLocation>
        <location evidence="3">Membrane</location>
        <topology evidence="3">Single-pass type I membrane protein</topology>
    </subcellularLocation>
</comment>
<evidence type="ECO:0000256" key="9">
    <source>
        <dbReference type="ARBA" id="ARBA00022989"/>
    </source>
</evidence>
<evidence type="ECO:0000256" key="11">
    <source>
        <dbReference type="ARBA" id="ARBA00023136"/>
    </source>
</evidence>
<keyword evidence="11" id="KW-0472">Membrane</keyword>
<evidence type="ECO:0000256" key="13">
    <source>
        <dbReference type="SAM" id="SignalP"/>
    </source>
</evidence>
<protein>
    <submittedName>
        <fullName evidence="14">TraB/GumN family protein</fullName>
    </submittedName>
</protein>
<keyword evidence="8" id="KW-0378">Hydrolase</keyword>
<dbReference type="Proteomes" id="UP001597511">
    <property type="component" value="Unassembled WGS sequence"/>
</dbReference>
<dbReference type="InterPro" id="IPR040230">
    <property type="entry name" value="TIKI1/2-like"/>
</dbReference>
<comment type="cofactor">
    <cofactor evidence="1">
        <name>Mn(2+)</name>
        <dbReference type="ChEBI" id="CHEBI:29035"/>
    </cofactor>
</comment>
<dbReference type="PANTHER" id="PTHR31120">
    <property type="entry name" value="METALLOPROTEASE TIKI"/>
    <property type="match status" value="1"/>
</dbReference>
<keyword evidence="6" id="KW-0479">Metal-binding</keyword>
<evidence type="ECO:0000256" key="8">
    <source>
        <dbReference type="ARBA" id="ARBA00022801"/>
    </source>
</evidence>
<evidence type="ECO:0000313" key="15">
    <source>
        <dbReference type="Proteomes" id="UP001597511"/>
    </source>
</evidence>
<evidence type="ECO:0000256" key="5">
    <source>
        <dbReference type="ARBA" id="ARBA00022692"/>
    </source>
</evidence>
<proteinExistence type="predicted"/>
<evidence type="ECO:0000256" key="4">
    <source>
        <dbReference type="ARBA" id="ARBA00022670"/>
    </source>
</evidence>
<keyword evidence="4" id="KW-0645">Protease</keyword>
<keyword evidence="10" id="KW-0482">Metalloprotease</keyword>
<gene>
    <name evidence="14" type="ORF">ACFS6H_15800</name>
</gene>
<dbReference type="InterPro" id="IPR002816">
    <property type="entry name" value="TraB/PrgY/GumN_fam"/>
</dbReference>
<evidence type="ECO:0000256" key="7">
    <source>
        <dbReference type="ARBA" id="ARBA00022729"/>
    </source>
</evidence>
<evidence type="ECO:0000256" key="10">
    <source>
        <dbReference type="ARBA" id="ARBA00023049"/>
    </source>
</evidence>
<keyword evidence="5" id="KW-0812">Transmembrane</keyword>
<evidence type="ECO:0000313" key="14">
    <source>
        <dbReference type="EMBL" id="MFD2921189.1"/>
    </source>
</evidence>
<dbReference type="EMBL" id="JBHUOZ010000003">
    <property type="protein sequence ID" value="MFD2921189.1"/>
    <property type="molecule type" value="Genomic_DNA"/>
</dbReference>
<feature type="signal peptide" evidence="13">
    <location>
        <begin position="1"/>
        <end position="20"/>
    </location>
</feature>
<accession>A0ABW6A7P6</accession>
<evidence type="ECO:0000256" key="6">
    <source>
        <dbReference type="ARBA" id="ARBA00022723"/>
    </source>
</evidence>
<dbReference type="PROSITE" id="PS51257">
    <property type="entry name" value="PROKAR_LIPOPROTEIN"/>
    <property type="match status" value="1"/>
</dbReference>
<dbReference type="CDD" id="cd14789">
    <property type="entry name" value="Tiki"/>
    <property type="match status" value="1"/>
</dbReference>
<evidence type="ECO:0000256" key="3">
    <source>
        <dbReference type="ARBA" id="ARBA00004479"/>
    </source>
</evidence>
<dbReference type="Pfam" id="PF01963">
    <property type="entry name" value="TraB_PrgY_gumN"/>
    <property type="match status" value="1"/>
</dbReference>
<keyword evidence="12" id="KW-0325">Glycoprotein</keyword>
<keyword evidence="7 13" id="KW-0732">Signal</keyword>
<dbReference type="RefSeq" id="WP_386101012.1">
    <property type="nucleotide sequence ID" value="NZ_JBHUOZ010000003.1"/>
</dbReference>
<organism evidence="14 15">
    <name type="scientific">Terrimonas rubra</name>
    <dbReference type="NCBI Taxonomy" id="1035890"/>
    <lineage>
        <taxon>Bacteria</taxon>
        <taxon>Pseudomonadati</taxon>
        <taxon>Bacteroidota</taxon>
        <taxon>Chitinophagia</taxon>
        <taxon>Chitinophagales</taxon>
        <taxon>Chitinophagaceae</taxon>
        <taxon>Terrimonas</taxon>
    </lineage>
</organism>
<evidence type="ECO:0000256" key="2">
    <source>
        <dbReference type="ARBA" id="ARBA00001941"/>
    </source>
</evidence>
<evidence type="ECO:0000256" key="12">
    <source>
        <dbReference type="ARBA" id="ARBA00023180"/>
    </source>
</evidence>
<feature type="chain" id="PRO_5046126755" evidence="13">
    <location>
        <begin position="21"/>
        <end position="308"/>
    </location>
</feature>
<keyword evidence="15" id="KW-1185">Reference proteome</keyword>
<dbReference type="PANTHER" id="PTHR31120:SF6">
    <property type="entry name" value="METALLOPROTEASE TIKI HOMOLOG"/>
    <property type="match status" value="1"/>
</dbReference>
<evidence type="ECO:0000256" key="1">
    <source>
        <dbReference type="ARBA" id="ARBA00001936"/>
    </source>
</evidence>
<comment type="cofactor">
    <cofactor evidence="2">
        <name>Co(2+)</name>
        <dbReference type="ChEBI" id="CHEBI:48828"/>
    </cofactor>
</comment>